<reference evidence="1" key="1">
    <citation type="journal article" date="2011" name="Proc. Natl. Acad. Sci. U.S.A.">
        <title>The genome of the fire ant Solenopsis invicta.</title>
        <authorList>
            <person name="Wurm Y."/>
            <person name="Wang J."/>
            <person name="Riba-Grognuz O."/>
            <person name="Corona M."/>
            <person name="Nygaard S."/>
            <person name="Hunt B.G."/>
            <person name="Ingram K.K."/>
            <person name="Falquet L."/>
            <person name="Nipitwattanaphon M."/>
            <person name="Gotzek D."/>
            <person name="Dijkstra M.B."/>
            <person name="Oettler J."/>
            <person name="Comtesse F."/>
            <person name="Shih C.J."/>
            <person name="Wu W.J."/>
            <person name="Yang C.C."/>
            <person name="Thomas J."/>
            <person name="Beaudoing E."/>
            <person name="Pradervand S."/>
            <person name="Flegel V."/>
            <person name="Cook E.D."/>
            <person name="Fabbretti R."/>
            <person name="Stockinger H."/>
            <person name="Long L."/>
            <person name="Farmerie W.G."/>
            <person name="Oakey J."/>
            <person name="Boomsma J.J."/>
            <person name="Pamilo P."/>
            <person name="Yi S.V."/>
            <person name="Heinze J."/>
            <person name="Goodisman M.A."/>
            <person name="Farinelli L."/>
            <person name="Harshman K."/>
            <person name="Hulo N."/>
            <person name="Cerutti L."/>
            <person name="Xenarios I."/>
            <person name="Shoemaker D."/>
            <person name="Keller L."/>
        </authorList>
    </citation>
    <scope>NUCLEOTIDE SEQUENCE [LARGE SCALE GENOMIC DNA]</scope>
</reference>
<dbReference type="EMBL" id="GL763065">
    <property type="protein sequence ID" value="EFZ20179.1"/>
    <property type="molecule type" value="Genomic_DNA"/>
</dbReference>
<organism>
    <name type="scientific">Solenopsis invicta</name>
    <name type="common">Red imported fire ant</name>
    <name type="synonym">Solenopsis wagneri</name>
    <dbReference type="NCBI Taxonomy" id="13686"/>
    <lineage>
        <taxon>Eukaryota</taxon>
        <taxon>Metazoa</taxon>
        <taxon>Ecdysozoa</taxon>
        <taxon>Arthropoda</taxon>
        <taxon>Hexapoda</taxon>
        <taxon>Insecta</taxon>
        <taxon>Pterygota</taxon>
        <taxon>Neoptera</taxon>
        <taxon>Endopterygota</taxon>
        <taxon>Hymenoptera</taxon>
        <taxon>Apocrita</taxon>
        <taxon>Aculeata</taxon>
        <taxon>Formicoidea</taxon>
        <taxon>Formicidae</taxon>
        <taxon>Myrmicinae</taxon>
        <taxon>Solenopsis</taxon>
    </lineage>
</organism>
<sequence length="176" mass="21053">MFQSRKITCHSWANICRSAKIHCWKKIYCKEVAVLKQGNVLTHYIFTNSVPWSALTKSEKSCFFWLVVYYGLRWEDRIVQYPKAKHLISTAVYDENDDEAIVYVKGHEKREWLKNILNVRNNVIIETVNADYENIESLNTFWILQTLYDVQNMLKIELCKMYLNYTIISYNVKKMF</sequence>
<feature type="non-terminal residue" evidence="1">
    <location>
        <position position="176"/>
    </location>
</feature>
<accession>E9IGX4</accession>
<evidence type="ECO:0000313" key="1">
    <source>
        <dbReference type="EMBL" id="EFZ20179.1"/>
    </source>
</evidence>
<proteinExistence type="predicted"/>
<dbReference type="AlphaFoldDB" id="E9IGX4"/>
<dbReference type="HOGENOM" id="CLU_1527089_0_0_1"/>
<name>E9IGX4_SOLIN</name>
<protein>
    <submittedName>
        <fullName evidence="1">Uncharacterized protein</fullName>
    </submittedName>
</protein>
<gene>
    <name evidence="1" type="ORF">SINV_16015</name>
</gene>